<feature type="region of interest" description="Disordered" evidence="1">
    <location>
        <begin position="1"/>
        <end position="72"/>
    </location>
</feature>
<evidence type="ECO:0000313" key="2">
    <source>
        <dbReference type="EMBL" id="KZT09698.1"/>
    </source>
</evidence>
<dbReference type="EMBL" id="KV427611">
    <property type="protein sequence ID" value="KZT09698.1"/>
    <property type="molecule type" value="Genomic_DNA"/>
</dbReference>
<dbReference type="AlphaFoldDB" id="A0A165G1D2"/>
<sequence>MRDLQHRARPTARDAHTPPRRSSPPMHPHQTNACMQNVFPPHPTRPVRVSPTSDVHARSSCPGPLRPRDTSPSRIIRMCGRAAYVACGLTSGWYRVTTRALCARAGAKGDWLRHPWPLASGTLSMNSWNSWIT</sequence>
<organism evidence="2 3">
    <name type="scientific">Laetiporus sulphureus 93-53</name>
    <dbReference type="NCBI Taxonomy" id="1314785"/>
    <lineage>
        <taxon>Eukaryota</taxon>
        <taxon>Fungi</taxon>
        <taxon>Dikarya</taxon>
        <taxon>Basidiomycota</taxon>
        <taxon>Agaricomycotina</taxon>
        <taxon>Agaricomycetes</taxon>
        <taxon>Polyporales</taxon>
        <taxon>Laetiporus</taxon>
    </lineage>
</organism>
<name>A0A165G1D2_9APHY</name>
<proteinExistence type="predicted"/>
<evidence type="ECO:0000256" key="1">
    <source>
        <dbReference type="SAM" id="MobiDB-lite"/>
    </source>
</evidence>
<reference evidence="2 3" key="1">
    <citation type="journal article" date="2016" name="Mol. Biol. Evol.">
        <title>Comparative Genomics of Early-Diverging Mushroom-Forming Fungi Provides Insights into the Origins of Lignocellulose Decay Capabilities.</title>
        <authorList>
            <person name="Nagy L.G."/>
            <person name="Riley R."/>
            <person name="Tritt A."/>
            <person name="Adam C."/>
            <person name="Daum C."/>
            <person name="Floudas D."/>
            <person name="Sun H."/>
            <person name="Yadav J.S."/>
            <person name="Pangilinan J."/>
            <person name="Larsson K.H."/>
            <person name="Matsuura K."/>
            <person name="Barry K."/>
            <person name="Labutti K."/>
            <person name="Kuo R."/>
            <person name="Ohm R.A."/>
            <person name="Bhattacharya S.S."/>
            <person name="Shirouzu T."/>
            <person name="Yoshinaga Y."/>
            <person name="Martin F.M."/>
            <person name="Grigoriev I.V."/>
            <person name="Hibbett D.S."/>
        </authorList>
    </citation>
    <scope>NUCLEOTIDE SEQUENCE [LARGE SCALE GENOMIC DNA]</scope>
    <source>
        <strain evidence="2 3">93-53</strain>
    </source>
</reference>
<keyword evidence="3" id="KW-1185">Reference proteome</keyword>
<evidence type="ECO:0000313" key="3">
    <source>
        <dbReference type="Proteomes" id="UP000076871"/>
    </source>
</evidence>
<dbReference type="GeneID" id="63819801"/>
<dbReference type="InParanoid" id="A0A165G1D2"/>
<protein>
    <submittedName>
        <fullName evidence="2">Uncharacterized protein</fullName>
    </submittedName>
</protein>
<dbReference type="RefSeq" id="XP_040767438.1">
    <property type="nucleotide sequence ID" value="XM_040902770.1"/>
</dbReference>
<feature type="compositionally biased region" description="Basic and acidic residues" evidence="1">
    <location>
        <begin position="1"/>
        <end position="17"/>
    </location>
</feature>
<dbReference type="Proteomes" id="UP000076871">
    <property type="component" value="Unassembled WGS sequence"/>
</dbReference>
<gene>
    <name evidence="2" type="ORF">LAESUDRAFT_516933</name>
</gene>
<accession>A0A165G1D2</accession>